<dbReference type="RefSeq" id="WP_075800991.1">
    <property type="nucleotide sequence ID" value="NZ_CP015585.1"/>
</dbReference>
<gene>
    <name evidence="1" type="ORF">RGI145_23470</name>
</gene>
<name>A0A1L7ANG7_9PROT</name>
<evidence type="ECO:0000313" key="2">
    <source>
        <dbReference type="Proteomes" id="UP000185494"/>
    </source>
</evidence>
<reference evidence="1 2" key="1">
    <citation type="submission" date="2016-05" db="EMBL/GenBank/DDBJ databases">
        <title>Complete Genome and Methylome Analysis of Psychrotrophic Bacterial Isolates from Antarctic Lake Untersee.</title>
        <authorList>
            <person name="Fomenkov A."/>
            <person name="Akimov V.N."/>
            <person name="Vasilyeva L.V."/>
            <person name="Andersen D."/>
            <person name="Vincze T."/>
            <person name="Roberts R.J."/>
        </authorList>
    </citation>
    <scope>NUCLEOTIDE SEQUENCE [LARGE SCALE GENOMIC DNA]</scope>
    <source>
        <strain evidence="1 2">U14-5</strain>
        <plasmid evidence="2">Plasmid 1</plasmid>
    </source>
</reference>
<sequence length="115" mass="12277">MEIRRLATRPGTALLTPLAPAAANDAIACTRCSTAFGTDPTISVDCPVCCATQGERCRQPAEGGFHRSHYSRARIALALGRMSACSALTWDDLHTLPVRLAPPSLPNDEHVQPNP</sequence>
<protein>
    <submittedName>
        <fullName evidence="1">Uncharacterized protein</fullName>
    </submittedName>
</protein>
<keyword evidence="1" id="KW-0614">Plasmid</keyword>
<dbReference type="EMBL" id="CP015585">
    <property type="protein sequence ID" value="APT60292.1"/>
    <property type="molecule type" value="Genomic_DNA"/>
</dbReference>
<proteinExistence type="predicted"/>
<organism evidence="1 2">
    <name type="scientific">Roseomonas gilardii</name>
    <dbReference type="NCBI Taxonomy" id="257708"/>
    <lineage>
        <taxon>Bacteria</taxon>
        <taxon>Pseudomonadati</taxon>
        <taxon>Pseudomonadota</taxon>
        <taxon>Alphaproteobacteria</taxon>
        <taxon>Acetobacterales</taxon>
        <taxon>Roseomonadaceae</taxon>
        <taxon>Roseomonas</taxon>
    </lineage>
</organism>
<dbReference type="KEGG" id="rgi:RGI145_23470"/>
<geneLocation type="plasmid" evidence="1 2">
    <name>1</name>
</geneLocation>
<dbReference type="AlphaFoldDB" id="A0A1L7ANG7"/>
<dbReference type="Proteomes" id="UP000185494">
    <property type="component" value="Chromosome 1"/>
</dbReference>
<evidence type="ECO:0000313" key="1">
    <source>
        <dbReference type="EMBL" id="APT60292.1"/>
    </source>
</evidence>
<accession>A0A1L7ANG7</accession>